<keyword evidence="2" id="KW-0949">S-adenosyl-L-methionine</keyword>
<proteinExistence type="predicted"/>
<keyword evidence="1 5" id="KW-0808">Transferase</keyword>
<reference evidence="5 6" key="1">
    <citation type="submission" date="2024-09" db="EMBL/GenBank/DDBJ databases">
        <authorList>
            <person name="Sun Q."/>
            <person name="Mori K."/>
        </authorList>
    </citation>
    <scope>NUCLEOTIDE SEQUENCE [LARGE SCALE GENOMIC DNA]</scope>
    <source>
        <strain evidence="5 6">JCM 3307</strain>
    </source>
</reference>
<accession>A0ABV5LZC8</accession>
<feature type="domain" description="SET" evidence="3">
    <location>
        <begin position="15"/>
        <end position="120"/>
    </location>
</feature>
<dbReference type="GO" id="GO:0008168">
    <property type="term" value="F:methyltransferase activity"/>
    <property type="evidence" value="ECO:0007669"/>
    <property type="project" value="UniProtKB-KW"/>
</dbReference>
<comment type="caution">
    <text evidence="5">The sequence shown here is derived from an EMBL/GenBank/DDBJ whole genome shotgun (WGS) entry which is preliminary data.</text>
</comment>
<evidence type="ECO:0000313" key="6">
    <source>
        <dbReference type="Proteomes" id="UP001589608"/>
    </source>
</evidence>
<dbReference type="InterPro" id="IPR001214">
    <property type="entry name" value="SET_dom"/>
</dbReference>
<dbReference type="PROSITE" id="PS50280">
    <property type="entry name" value="SET"/>
    <property type="match status" value="1"/>
</dbReference>
<dbReference type="Proteomes" id="UP001589608">
    <property type="component" value="Unassembled WGS sequence"/>
</dbReference>
<dbReference type="PROSITE" id="PS50868">
    <property type="entry name" value="POST_SET"/>
    <property type="match status" value="1"/>
</dbReference>
<sequence length="168" mass="18147">MTEPPPPAPDCWLHPDAEVRPSPIAGHGLFARAPIAAGTPVSRLGGRLVGWPELDAMLRGAGRYVDTIAVTAILNLVLPPDRPNGKGNHSCDPNLWWTDAYTLSARRDIAADEELTNDYATSTAHPAFSMVCHCGSPLCRGVVTGTDRDRPDLRQRYGGHWVPALHTP</sequence>
<dbReference type="EC" id="2.1.1.-" evidence="5"/>
<protein>
    <submittedName>
        <fullName evidence="5">SET domain-containing protein</fullName>
        <ecNumber evidence="5">2.1.1.-</ecNumber>
    </submittedName>
</protein>
<name>A0ABV5LZC8_9ACTN</name>
<evidence type="ECO:0000313" key="5">
    <source>
        <dbReference type="EMBL" id="MFB9441965.1"/>
    </source>
</evidence>
<organism evidence="5 6">
    <name type="scientific">Dactylosporangium vinaceum</name>
    <dbReference type="NCBI Taxonomy" id="53362"/>
    <lineage>
        <taxon>Bacteria</taxon>
        <taxon>Bacillati</taxon>
        <taxon>Actinomycetota</taxon>
        <taxon>Actinomycetes</taxon>
        <taxon>Micromonosporales</taxon>
        <taxon>Micromonosporaceae</taxon>
        <taxon>Dactylosporangium</taxon>
    </lineage>
</organism>
<dbReference type="InterPro" id="IPR003616">
    <property type="entry name" value="Post-SET_dom"/>
</dbReference>
<dbReference type="GO" id="GO:0032259">
    <property type="term" value="P:methylation"/>
    <property type="evidence" value="ECO:0007669"/>
    <property type="project" value="UniProtKB-KW"/>
</dbReference>
<dbReference type="Pfam" id="PF00856">
    <property type="entry name" value="SET"/>
    <property type="match status" value="1"/>
</dbReference>
<keyword evidence="6" id="KW-1185">Reference proteome</keyword>
<dbReference type="SUPFAM" id="SSF82199">
    <property type="entry name" value="SET domain"/>
    <property type="match status" value="1"/>
</dbReference>
<evidence type="ECO:0000259" key="3">
    <source>
        <dbReference type="PROSITE" id="PS50280"/>
    </source>
</evidence>
<feature type="domain" description="Post-SET" evidence="4">
    <location>
        <begin position="128"/>
        <end position="144"/>
    </location>
</feature>
<evidence type="ECO:0000256" key="1">
    <source>
        <dbReference type="ARBA" id="ARBA00022679"/>
    </source>
</evidence>
<evidence type="ECO:0000256" key="2">
    <source>
        <dbReference type="ARBA" id="ARBA00022691"/>
    </source>
</evidence>
<dbReference type="Gene3D" id="2.170.270.10">
    <property type="entry name" value="SET domain"/>
    <property type="match status" value="1"/>
</dbReference>
<keyword evidence="5" id="KW-0489">Methyltransferase</keyword>
<dbReference type="InterPro" id="IPR046341">
    <property type="entry name" value="SET_dom_sf"/>
</dbReference>
<evidence type="ECO:0000259" key="4">
    <source>
        <dbReference type="PROSITE" id="PS50868"/>
    </source>
</evidence>
<gene>
    <name evidence="5" type="ORF">ACFFTR_02535</name>
</gene>
<dbReference type="RefSeq" id="WP_223092698.1">
    <property type="nucleotide sequence ID" value="NZ_CP061913.1"/>
</dbReference>
<dbReference type="SMART" id="SM00317">
    <property type="entry name" value="SET"/>
    <property type="match status" value="1"/>
</dbReference>
<dbReference type="EMBL" id="JBHMCA010000010">
    <property type="protein sequence ID" value="MFB9441965.1"/>
    <property type="molecule type" value="Genomic_DNA"/>
</dbReference>